<evidence type="ECO:0000313" key="4">
    <source>
        <dbReference type="Proteomes" id="UP000078534"/>
    </source>
</evidence>
<dbReference type="InterPro" id="IPR027414">
    <property type="entry name" value="GH95_N_dom"/>
</dbReference>
<dbReference type="OrthoDB" id="9802600at2"/>
<dbReference type="PANTHER" id="PTHR31084:SF0">
    <property type="entry name" value="ALPHA-L-FUCOSIDASE 2"/>
    <property type="match status" value="1"/>
</dbReference>
<evidence type="ECO:0000259" key="2">
    <source>
        <dbReference type="Pfam" id="PF22124"/>
    </source>
</evidence>
<dbReference type="Pfam" id="PF14498">
    <property type="entry name" value="Glyco_hyd_65N_2"/>
    <property type="match status" value="1"/>
</dbReference>
<name>A0A179SS12_9BACI</name>
<evidence type="ECO:0000259" key="1">
    <source>
        <dbReference type="Pfam" id="PF14498"/>
    </source>
</evidence>
<dbReference type="InterPro" id="IPR008928">
    <property type="entry name" value="6-hairpin_glycosidase_sf"/>
</dbReference>
<keyword evidence="4" id="KW-1185">Reference proteome</keyword>
<dbReference type="InterPro" id="IPR054363">
    <property type="entry name" value="GH95_cat"/>
</dbReference>
<comment type="caution">
    <text evidence="3">The sequence shown here is derived from an EMBL/GenBank/DDBJ whole genome shotgun (WGS) entry which is preliminary data.</text>
</comment>
<dbReference type="PANTHER" id="PTHR31084">
    <property type="entry name" value="ALPHA-L-FUCOSIDASE 2"/>
    <property type="match status" value="1"/>
</dbReference>
<dbReference type="InterPro" id="IPR016518">
    <property type="entry name" value="Alpha-L-fucosidase"/>
</dbReference>
<dbReference type="Pfam" id="PF22124">
    <property type="entry name" value="Glyco_hydro_95_cat"/>
    <property type="match status" value="1"/>
</dbReference>
<accession>A0A179SS12</accession>
<feature type="domain" description="Glycosyl hydrolase family 95 catalytic" evidence="2">
    <location>
        <begin position="277"/>
        <end position="696"/>
    </location>
</feature>
<dbReference type="Proteomes" id="UP000078534">
    <property type="component" value="Unassembled WGS sequence"/>
</dbReference>
<dbReference type="STRING" id="152268.A6K24_25480"/>
<dbReference type="InterPro" id="IPR012341">
    <property type="entry name" value="6hp_glycosidase-like_sf"/>
</dbReference>
<evidence type="ECO:0000313" key="3">
    <source>
        <dbReference type="EMBL" id="OAS84465.1"/>
    </source>
</evidence>
<feature type="domain" description="Glycosyl hydrolase family 95 N-terminal" evidence="1">
    <location>
        <begin position="14"/>
        <end position="252"/>
    </location>
</feature>
<gene>
    <name evidence="3" type="ORF">A6K24_25480</name>
</gene>
<reference evidence="4" key="1">
    <citation type="submission" date="2016-04" db="EMBL/GenBank/DDBJ databases">
        <authorList>
            <person name="Lyu Z."/>
            <person name="Lyu W."/>
        </authorList>
    </citation>
    <scope>NUCLEOTIDE SEQUENCE [LARGE SCALE GENOMIC DNA]</scope>
    <source>
        <strain evidence="4">C44</strain>
    </source>
</reference>
<protein>
    <submittedName>
        <fullName evidence="3">Alpha-L-fucosidase</fullName>
    </submittedName>
</protein>
<organism evidence="3 4">
    <name type="scientific">Metabacillus litoralis</name>
    <dbReference type="NCBI Taxonomy" id="152268"/>
    <lineage>
        <taxon>Bacteria</taxon>
        <taxon>Bacillati</taxon>
        <taxon>Bacillota</taxon>
        <taxon>Bacilli</taxon>
        <taxon>Bacillales</taxon>
        <taxon>Bacillaceae</taxon>
        <taxon>Metabacillus</taxon>
    </lineage>
</organism>
<dbReference type="SUPFAM" id="SSF48208">
    <property type="entry name" value="Six-hairpin glycosidases"/>
    <property type="match status" value="1"/>
</dbReference>
<dbReference type="Gene3D" id="1.50.10.10">
    <property type="match status" value="1"/>
</dbReference>
<proteinExistence type="predicted"/>
<dbReference type="GO" id="GO:0004560">
    <property type="term" value="F:alpha-L-fucosidase activity"/>
    <property type="evidence" value="ECO:0007669"/>
    <property type="project" value="InterPro"/>
</dbReference>
<dbReference type="GO" id="GO:0005975">
    <property type="term" value="P:carbohydrate metabolic process"/>
    <property type="evidence" value="ECO:0007669"/>
    <property type="project" value="InterPro"/>
</dbReference>
<sequence>MIDKNNSSNIISLKYPAAWWRNMWREGLPSGSGKVGASVSGGVSVEKILINHEGLWHMGKKDTLPDVSYTLNETRELMKKEKYNEASWHLTNTLKENGYRTRLASFLPLVELTLRMQQTEGFKHYRREVDMDTGEVLVRWKEGEEQFERNLFVSRANDVVVYEIKSTSQSLTTELQLGLRKTDSNSMELRVKELEATVQLKLEDHFIFFAAKNDDNTEYGAVLRMIPTGGKVIIENDRLFCEDAEHIQIMMKVFIKGEHVQEWSRLQQELLDIHGDYQDLLQAHIPIHSQLFHTASLQLSDVKEDQSNEELLLEAYEGEAPIQLIEKLWNYGRYLFISGSRPEGQPFGMYGLWGGDYRLMWCHRMANENIQMMYWHAAVGGLSEFVPALFNYYEEMMDDFRENARKLYGCRGIYIPAGTTPGIGVPNQIVPVIMNWTGAAGWLAQHYYDYYLYTGDKELLVEKVLPFLKEVVLFYEDFLVMGEGGIYQYLPSVSPENTPENFMPKDGKHLAHPMPTTINATMDFAIMKEVLQHLIEGANEASIYLDEIEKWEKMLTRIPLYEINQDGAIREWLHPDFDDRYNHRHISHVYPVFPGRELNQEQDQELFEAFRMAVSKRILGAQTGWSLAHMSSIWARINDGDKALECLNILSRSCLLNNLFTVHNDWRNMGLSMEIETAPIQLDASMGIINAVQEMLLFVSPKLIKLLPALPTKWKKGKVTDFRFMTGRVSVSWNTETHALCGEIVADRETEITLKLPVFAANCSLTGDDVKIIESSLGDTYYNLKMDNGATLYINPM</sequence>
<dbReference type="PIRSF" id="PIRSF007663">
    <property type="entry name" value="UCP007663"/>
    <property type="match status" value="1"/>
</dbReference>
<dbReference type="AlphaFoldDB" id="A0A179SS12"/>
<dbReference type="EMBL" id="LWSG01000029">
    <property type="protein sequence ID" value="OAS84465.1"/>
    <property type="molecule type" value="Genomic_DNA"/>
</dbReference>
<dbReference type="RefSeq" id="WP_066336096.1">
    <property type="nucleotide sequence ID" value="NZ_LWSG01000029.1"/>
</dbReference>